<dbReference type="Pfam" id="PF01329">
    <property type="entry name" value="Pterin_4a"/>
    <property type="match status" value="1"/>
</dbReference>
<dbReference type="EMBL" id="JBBWUH010000009">
    <property type="protein sequence ID" value="KAK8157151.1"/>
    <property type="molecule type" value="Genomic_DNA"/>
</dbReference>
<evidence type="ECO:0000256" key="3">
    <source>
        <dbReference type="ARBA" id="ARBA00013252"/>
    </source>
</evidence>
<dbReference type="SUPFAM" id="SSF55248">
    <property type="entry name" value="PCD-like"/>
    <property type="match status" value="1"/>
</dbReference>
<name>A0ABR1XJD0_9PEZI</name>
<dbReference type="Gene3D" id="3.30.1360.20">
    <property type="entry name" value="Transcriptional coactivator/pterin dehydratase"/>
    <property type="match status" value="1"/>
</dbReference>
<organism evidence="6 7">
    <name type="scientific">Phyllosticta citrichinensis</name>
    <dbReference type="NCBI Taxonomy" id="1130410"/>
    <lineage>
        <taxon>Eukaryota</taxon>
        <taxon>Fungi</taxon>
        <taxon>Dikarya</taxon>
        <taxon>Ascomycota</taxon>
        <taxon>Pezizomycotina</taxon>
        <taxon>Dothideomycetes</taxon>
        <taxon>Dothideomycetes incertae sedis</taxon>
        <taxon>Botryosphaeriales</taxon>
        <taxon>Phyllostictaceae</taxon>
        <taxon>Phyllosticta</taxon>
    </lineage>
</organism>
<comment type="caution">
    <text evidence="6">The sequence shown here is derived from an EMBL/GenBank/DDBJ whole genome shotgun (WGS) entry which is preliminary data.</text>
</comment>
<dbReference type="EC" id="4.2.1.96" evidence="3"/>
<evidence type="ECO:0000256" key="2">
    <source>
        <dbReference type="ARBA" id="ARBA00006472"/>
    </source>
</evidence>
<keyword evidence="7" id="KW-1185">Reference proteome</keyword>
<comment type="similarity">
    <text evidence="2">Belongs to the pterin-4-alpha-carbinolamine dehydratase family.</text>
</comment>
<feature type="region of interest" description="Disordered" evidence="5">
    <location>
        <begin position="353"/>
        <end position="388"/>
    </location>
</feature>
<keyword evidence="4" id="KW-0456">Lyase</keyword>
<evidence type="ECO:0000313" key="6">
    <source>
        <dbReference type="EMBL" id="KAK8157151.1"/>
    </source>
</evidence>
<gene>
    <name evidence="6" type="ORF">IWX90DRAFT_315937</name>
</gene>
<feature type="compositionally biased region" description="Basic and acidic residues" evidence="5">
    <location>
        <begin position="89"/>
        <end position="100"/>
    </location>
</feature>
<sequence length="388" mass="45492">MAFARRSSIFTKSTAIVHLAPLRLASPLPLHFRRSRHDSLDGPDQFSIFEENLPQIQTPEEPPHPVRSRHNPPDQPKSQVGYKSQNRRKPQDGPKSEDGVQAKPGRRPPPLSIAQVKAELAETEWQLSNNLSAIERTYVFRDFEKAFKYICLVVSRCKKGTGHFPMFSNWGNRLFIRWTSYNNTCITKSDIQMARVCDRLFNDSLAASGTEQPNNPFDQIPDDLEWKEDRQILFGKDYVYQAKDSIHLWRWLPQLELNTKKTQEYPLWAISHNRLVWTSVLWDGKTGALKGLTKEDRQKWRPGAPIERVRERLYWLSNVADQVSQNWDRESWFEKRENPKRLPLRYSMARSAEQLEMEKNKQDKKPKKERPQPNKPQGRVKSFQIFVD</sequence>
<accession>A0ABR1XJD0</accession>
<feature type="region of interest" description="Disordered" evidence="5">
    <location>
        <begin position="56"/>
        <end position="110"/>
    </location>
</feature>
<dbReference type="Proteomes" id="UP001456524">
    <property type="component" value="Unassembled WGS sequence"/>
</dbReference>
<comment type="catalytic activity">
    <reaction evidence="1">
        <text>(4aS,6R)-4a-hydroxy-L-erythro-5,6,7,8-tetrahydrobiopterin = (6R)-L-erythro-6,7-dihydrobiopterin + H2O</text>
        <dbReference type="Rhea" id="RHEA:11920"/>
        <dbReference type="ChEBI" id="CHEBI:15377"/>
        <dbReference type="ChEBI" id="CHEBI:15642"/>
        <dbReference type="ChEBI" id="CHEBI:43120"/>
        <dbReference type="EC" id="4.2.1.96"/>
    </reaction>
</comment>
<reference evidence="6 7" key="1">
    <citation type="journal article" date="2022" name="G3 (Bethesda)">
        <title>Enemy or ally: a genomic approach to elucidate the lifestyle of Phyllosticta citrichinaensis.</title>
        <authorList>
            <person name="Buijs V.A."/>
            <person name="Groenewald J.Z."/>
            <person name="Haridas S."/>
            <person name="LaButti K.M."/>
            <person name="Lipzen A."/>
            <person name="Martin F.M."/>
            <person name="Barry K."/>
            <person name="Grigoriev I.V."/>
            <person name="Crous P.W."/>
            <person name="Seidl M.F."/>
        </authorList>
    </citation>
    <scope>NUCLEOTIDE SEQUENCE [LARGE SCALE GENOMIC DNA]</scope>
    <source>
        <strain evidence="6 7">CBS 129764</strain>
    </source>
</reference>
<dbReference type="InterPro" id="IPR036428">
    <property type="entry name" value="PCD_sf"/>
</dbReference>
<evidence type="ECO:0000256" key="1">
    <source>
        <dbReference type="ARBA" id="ARBA00001554"/>
    </source>
</evidence>
<evidence type="ECO:0000256" key="4">
    <source>
        <dbReference type="ARBA" id="ARBA00023239"/>
    </source>
</evidence>
<protein>
    <recommendedName>
        <fullName evidence="3">4a-hydroxytetrahydrobiopterin dehydratase</fullName>
        <ecNumber evidence="3">4.2.1.96</ecNumber>
    </recommendedName>
</protein>
<proteinExistence type="inferred from homology"/>
<evidence type="ECO:0000313" key="7">
    <source>
        <dbReference type="Proteomes" id="UP001456524"/>
    </source>
</evidence>
<dbReference type="InterPro" id="IPR001533">
    <property type="entry name" value="Pterin_deHydtase"/>
</dbReference>
<evidence type="ECO:0000256" key="5">
    <source>
        <dbReference type="SAM" id="MobiDB-lite"/>
    </source>
</evidence>